<dbReference type="EMBL" id="CAMXCT030006511">
    <property type="protein sequence ID" value="CAL4802318.1"/>
    <property type="molecule type" value="Genomic_DNA"/>
</dbReference>
<evidence type="ECO:0000313" key="3">
    <source>
        <dbReference type="Proteomes" id="UP001152797"/>
    </source>
</evidence>
<dbReference type="OrthoDB" id="3691720at2759"/>
<proteinExistence type="predicted"/>
<dbReference type="InterPro" id="IPR027417">
    <property type="entry name" value="P-loop_NTPase"/>
</dbReference>
<dbReference type="Proteomes" id="UP001152797">
    <property type="component" value="Unassembled WGS sequence"/>
</dbReference>
<organism evidence="1">
    <name type="scientific">Cladocopium goreaui</name>
    <dbReference type="NCBI Taxonomy" id="2562237"/>
    <lineage>
        <taxon>Eukaryota</taxon>
        <taxon>Sar</taxon>
        <taxon>Alveolata</taxon>
        <taxon>Dinophyceae</taxon>
        <taxon>Suessiales</taxon>
        <taxon>Symbiodiniaceae</taxon>
        <taxon>Cladocopium</taxon>
    </lineage>
</organism>
<evidence type="ECO:0000313" key="2">
    <source>
        <dbReference type="EMBL" id="CAL4802318.1"/>
    </source>
</evidence>
<evidence type="ECO:0008006" key="4">
    <source>
        <dbReference type="Google" id="ProtNLM"/>
    </source>
</evidence>
<dbReference type="CDD" id="cd18809">
    <property type="entry name" value="SF1_C_RecD"/>
    <property type="match status" value="1"/>
</dbReference>
<dbReference type="AlphaFoldDB" id="A0A9P1DRP7"/>
<gene>
    <name evidence="1" type="ORF">C1SCF055_LOCUS39860</name>
</gene>
<reference evidence="1" key="1">
    <citation type="submission" date="2022-10" db="EMBL/GenBank/DDBJ databases">
        <authorList>
            <person name="Chen Y."/>
            <person name="Dougan E. K."/>
            <person name="Chan C."/>
            <person name="Rhodes N."/>
            <person name="Thang M."/>
        </authorList>
    </citation>
    <scope>NUCLEOTIDE SEQUENCE</scope>
</reference>
<dbReference type="EMBL" id="CAMXCT020006511">
    <property type="protein sequence ID" value="CAL1168381.1"/>
    <property type="molecule type" value="Genomic_DNA"/>
</dbReference>
<dbReference type="SUPFAM" id="SSF52540">
    <property type="entry name" value="P-loop containing nucleoside triphosphate hydrolases"/>
    <property type="match status" value="1"/>
</dbReference>
<name>A0A9P1DRP7_9DINO</name>
<sequence>MTIHKTQGLTLDSGELDLSKVFDPAQLYVALSRFRSLDRVKLSGLPERLPPPGPMTRLALDFHQKLERVE</sequence>
<accession>A0A9P1DRP7</accession>
<keyword evidence="3" id="KW-1185">Reference proteome</keyword>
<protein>
    <recommendedName>
        <fullName evidence="4">UvrD-like helicase C-terminal domain-containing protein</fullName>
    </recommendedName>
</protein>
<dbReference type="EMBL" id="CAMXCT010006511">
    <property type="protein sequence ID" value="CAI4015006.1"/>
    <property type="molecule type" value="Genomic_DNA"/>
</dbReference>
<comment type="caution">
    <text evidence="1">The sequence shown here is derived from an EMBL/GenBank/DDBJ whole genome shotgun (WGS) entry which is preliminary data.</text>
</comment>
<reference evidence="2 3" key="2">
    <citation type="submission" date="2024-05" db="EMBL/GenBank/DDBJ databases">
        <authorList>
            <person name="Chen Y."/>
            <person name="Shah S."/>
            <person name="Dougan E. K."/>
            <person name="Thang M."/>
            <person name="Chan C."/>
        </authorList>
    </citation>
    <scope>NUCLEOTIDE SEQUENCE [LARGE SCALE GENOMIC DNA]</scope>
</reference>
<evidence type="ECO:0000313" key="1">
    <source>
        <dbReference type="EMBL" id="CAI4015006.1"/>
    </source>
</evidence>